<evidence type="ECO:0000313" key="1">
    <source>
        <dbReference type="EMBL" id="GEP00724.1"/>
    </source>
</evidence>
<organism evidence="1 2">
    <name type="scientific">Methylobacterium haplocladii</name>
    <dbReference type="NCBI Taxonomy" id="1176176"/>
    <lineage>
        <taxon>Bacteria</taxon>
        <taxon>Pseudomonadati</taxon>
        <taxon>Pseudomonadota</taxon>
        <taxon>Alphaproteobacteria</taxon>
        <taxon>Hyphomicrobiales</taxon>
        <taxon>Methylobacteriaceae</taxon>
        <taxon>Methylobacterium</taxon>
    </lineage>
</organism>
<gene>
    <name evidence="1" type="ORF">MHA02_31110</name>
</gene>
<sequence length="382" mass="42140">MKVTTTHFQVGNGDMTLVTLESGRRILIDCKITQCADDPDDDAPDVGTQLRDMLERDGSDRLYVDAFLLTHPDQDHCAGLRRHFHLGPLSQWSSDDDKIVIREMWSSPIVFRRAERKEPRTPLCEDALAWRTEARRRANLFKAQGYAVDGDRILILGEDIGGKTDHLTQILVAAGSTFSRICGVTDSSFKNLLLAPLLASSDDEADVLSKNNSSVIMRMSLSAGGNAEAARYLLGGDAEVAIWEKIWDRYEPEQLAYEVLLAPHHCSWHSLSWDSWSEKRERARVSQKARDALGQAAPGAHILSSSCEIKDNENDPPCIRAKREYLAILKPGCGALRCVADEPDDKPLEMQVTYYGPKPSRWATVAGGALGTGVGTEALGHG</sequence>
<proteinExistence type="predicted"/>
<dbReference type="PANTHER" id="PTHR30619:SF1">
    <property type="entry name" value="RECOMBINATION PROTEIN 2"/>
    <property type="match status" value="1"/>
</dbReference>
<protein>
    <recommendedName>
        <fullName evidence="3">Metallohydrolase</fullName>
    </recommendedName>
</protein>
<name>A0A512ISN4_9HYPH</name>
<evidence type="ECO:0008006" key="3">
    <source>
        <dbReference type="Google" id="ProtNLM"/>
    </source>
</evidence>
<dbReference type="AlphaFoldDB" id="A0A512ISN4"/>
<keyword evidence="2" id="KW-1185">Reference proteome</keyword>
<accession>A0A512ISN4</accession>
<dbReference type="OrthoDB" id="9768813at2"/>
<comment type="caution">
    <text evidence="1">The sequence shown here is derived from an EMBL/GenBank/DDBJ whole genome shotgun (WGS) entry which is preliminary data.</text>
</comment>
<dbReference type="EMBL" id="BJZT01000034">
    <property type="protein sequence ID" value="GEP00724.1"/>
    <property type="molecule type" value="Genomic_DNA"/>
</dbReference>
<dbReference type="Proteomes" id="UP000321258">
    <property type="component" value="Unassembled WGS sequence"/>
</dbReference>
<dbReference type="InterPro" id="IPR052159">
    <property type="entry name" value="Competence_DNA_uptake"/>
</dbReference>
<reference evidence="1 2" key="1">
    <citation type="submission" date="2019-07" db="EMBL/GenBank/DDBJ databases">
        <title>Whole genome shotgun sequence of Methylobacterium haplocladii NBRC 107714.</title>
        <authorList>
            <person name="Hosoyama A."/>
            <person name="Uohara A."/>
            <person name="Ohji S."/>
            <person name="Ichikawa N."/>
        </authorList>
    </citation>
    <scope>NUCLEOTIDE SEQUENCE [LARGE SCALE GENOMIC DNA]</scope>
    <source>
        <strain evidence="1 2">NBRC 107714</strain>
    </source>
</reference>
<dbReference type="Gene3D" id="3.60.15.10">
    <property type="entry name" value="Ribonuclease Z/Hydroxyacylglutathione hydrolase-like"/>
    <property type="match status" value="1"/>
</dbReference>
<dbReference type="PANTHER" id="PTHR30619">
    <property type="entry name" value="DNA INTERNALIZATION/COMPETENCE PROTEIN COMEC/REC2"/>
    <property type="match status" value="1"/>
</dbReference>
<evidence type="ECO:0000313" key="2">
    <source>
        <dbReference type="Proteomes" id="UP000321258"/>
    </source>
</evidence>
<dbReference type="RefSeq" id="WP_147080271.1">
    <property type="nucleotide sequence ID" value="NZ_BJZT01000034.1"/>
</dbReference>
<dbReference type="SUPFAM" id="SSF56281">
    <property type="entry name" value="Metallo-hydrolase/oxidoreductase"/>
    <property type="match status" value="1"/>
</dbReference>
<dbReference type="InterPro" id="IPR036866">
    <property type="entry name" value="RibonucZ/Hydroxyglut_hydro"/>
</dbReference>